<evidence type="ECO:0000256" key="13">
    <source>
        <dbReference type="RuleBase" id="RU004016"/>
    </source>
</evidence>
<dbReference type="PANTHER" id="PTHR21581:SF33">
    <property type="entry name" value="D-ALANYL-D-ALANINE CARBOXYPEPTIDASE DACB"/>
    <property type="match status" value="1"/>
</dbReference>
<keyword evidence="7 14" id="KW-0732">Signal</keyword>
<evidence type="ECO:0000256" key="6">
    <source>
        <dbReference type="ARBA" id="ARBA00022670"/>
    </source>
</evidence>
<proteinExistence type="inferred from homology"/>
<evidence type="ECO:0000256" key="11">
    <source>
        <dbReference type="ARBA" id="ARBA00023316"/>
    </source>
</evidence>
<evidence type="ECO:0000256" key="7">
    <source>
        <dbReference type="ARBA" id="ARBA00022729"/>
    </source>
</evidence>
<dbReference type="Gene3D" id="3.40.710.10">
    <property type="entry name" value="DD-peptidase/beta-lactamase superfamily"/>
    <property type="match status" value="1"/>
</dbReference>
<evidence type="ECO:0000256" key="8">
    <source>
        <dbReference type="ARBA" id="ARBA00022801"/>
    </source>
</evidence>
<dbReference type="EMBL" id="JACOQK010000001">
    <property type="protein sequence ID" value="MBC5787540.1"/>
    <property type="molecule type" value="Genomic_DNA"/>
</dbReference>
<name>A0ABR7IQW6_9CLOT</name>
<dbReference type="Gene3D" id="2.60.410.10">
    <property type="entry name" value="D-Ala-D-Ala carboxypeptidase, C-terminal domain"/>
    <property type="match status" value="1"/>
</dbReference>
<dbReference type="SUPFAM" id="SSF56601">
    <property type="entry name" value="beta-lactamase/transpeptidase-like"/>
    <property type="match status" value="1"/>
</dbReference>
<comment type="similarity">
    <text evidence="3 13">Belongs to the peptidase S11 family.</text>
</comment>
<organism evidence="17 18">
    <name type="scientific">Clostridium facile</name>
    <dbReference type="NCBI Taxonomy" id="2763035"/>
    <lineage>
        <taxon>Bacteria</taxon>
        <taxon>Bacillati</taxon>
        <taxon>Bacillota</taxon>
        <taxon>Clostridia</taxon>
        <taxon>Eubacteriales</taxon>
        <taxon>Clostridiaceae</taxon>
        <taxon>Clostridium</taxon>
    </lineage>
</organism>
<reference evidence="17 18" key="1">
    <citation type="submission" date="2020-08" db="EMBL/GenBank/DDBJ databases">
        <title>Genome public.</title>
        <authorList>
            <person name="Liu C."/>
            <person name="Sun Q."/>
        </authorList>
    </citation>
    <scope>NUCLEOTIDE SEQUENCE [LARGE SCALE GENOMIC DNA]</scope>
    <source>
        <strain evidence="17 18">NSJ-27</strain>
    </source>
</reference>
<evidence type="ECO:0000256" key="4">
    <source>
        <dbReference type="ARBA" id="ARBA00012448"/>
    </source>
</evidence>
<dbReference type="InterPro" id="IPR012907">
    <property type="entry name" value="Peptidase_S11_C"/>
</dbReference>
<evidence type="ECO:0000256" key="3">
    <source>
        <dbReference type="ARBA" id="ARBA00007164"/>
    </source>
</evidence>
<dbReference type="Pfam" id="PF07943">
    <property type="entry name" value="PBP5_C"/>
    <property type="match status" value="1"/>
</dbReference>
<evidence type="ECO:0000256" key="14">
    <source>
        <dbReference type="SAM" id="SignalP"/>
    </source>
</evidence>
<dbReference type="PRINTS" id="PR00725">
    <property type="entry name" value="DADACBPTASE1"/>
</dbReference>
<comment type="pathway">
    <text evidence="2">Cell wall biogenesis; peptidoglycan biosynthesis.</text>
</comment>
<comment type="catalytic activity">
    <reaction evidence="12">
        <text>Preferential cleavage: (Ac)2-L-Lys-D-Ala-|-D-Ala. Also transpeptidation of peptidyl-alanyl moieties that are N-acyl substituents of D-alanine.</text>
        <dbReference type="EC" id="3.4.16.4"/>
    </reaction>
</comment>
<comment type="function">
    <text evidence="1">Removes C-terminal D-alanyl residues from sugar-peptide cell wall precursors.</text>
</comment>
<keyword evidence="8" id="KW-0378">Hydrolase</keyword>
<evidence type="ECO:0000256" key="2">
    <source>
        <dbReference type="ARBA" id="ARBA00004752"/>
    </source>
</evidence>
<evidence type="ECO:0000256" key="5">
    <source>
        <dbReference type="ARBA" id="ARBA00022645"/>
    </source>
</evidence>
<feature type="signal peptide" evidence="14">
    <location>
        <begin position="1"/>
        <end position="23"/>
    </location>
</feature>
<evidence type="ECO:0000256" key="9">
    <source>
        <dbReference type="ARBA" id="ARBA00022960"/>
    </source>
</evidence>
<evidence type="ECO:0000256" key="1">
    <source>
        <dbReference type="ARBA" id="ARBA00003217"/>
    </source>
</evidence>
<protein>
    <recommendedName>
        <fullName evidence="4">serine-type D-Ala-D-Ala carboxypeptidase</fullName>
        <ecNumber evidence="4">3.4.16.4</ecNumber>
    </recommendedName>
</protein>
<keyword evidence="18" id="KW-1185">Reference proteome</keyword>
<keyword evidence="6" id="KW-0645">Protease</keyword>
<dbReference type="InterPro" id="IPR037167">
    <property type="entry name" value="Peptidase_S11_C_sf"/>
</dbReference>
<feature type="domain" description="Peptidase S11 D-alanyl-D-alanine carboxypeptidase A N-terminal" evidence="15">
    <location>
        <begin position="22"/>
        <end position="249"/>
    </location>
</feature>
<accession>A0ABR7IQW6</accession>
<evidence type="ECO:0000313" key="18">
    <source>
        <dbReference type="Proteomes" id="UP000649151"/>
    </source>
</evidence>
<keyword evidence="5 17" id="KW-0121">Carboxypeptidase</keyword>
<dbReference type="InterPro" id="IPR018044">
    <property type="entry name" value="Peptidase_S11"/>
</dbReference>
<evidence type="ECO:0000313" key="17">
    <source>
        <dbReference type="EMBL" id="MBC5787540.1"/>
    </source>
</evidence>
<dbReference type="Pfam" id="PF00768">
    <property type="entry name" value="Peptidase_S11"/>
    <property type="match status" value="1"/>
</dbReference>
<keyword evidence="10" id="KW-0573">Peptidoglycan synthesis</keyword>
<feature type="domain" description="Peptidase S11 D-Ala-D-Ala carboxypeptidase A C-terminal" evidence="16">
    <location>
        <begin position="277"/>
        <end position="352"/>
    </location>
</feature>
<dbReference type="InterPro" id="IPR001967">
    <property type="entry name" value="Peptidase_S11_N"/>
</dbReference>
<evidence type="ECO:0000259" key="15">
    <source>
        <dbReference type="Pfam" id="PF00768"/>
    </source>
</evidence>
<dbReference type="SUPFAM" id="SSF69189">
    <property type="entry name" value="Penicillin-binding protein associated domain"/>
    <property type="match status" value="1"/>
</dbReference>
<evidence type="ECO:0000256" key="12">
    <source>
        <dbReference type="ARBA" id="ARBA00034000"/>
    </source>
</evidence>
<evidence type="ECO:0000259" key="16">
    <source>
        <dbReference type="Pfam" id="PF07943"/>
    </source>
</evidence>
<dbReference type="GO" id="GO:0004180">
    <property type="term" value="F:carboxypeptidase activity"/>
    <property type="evidence" value="ECO:0007669"/>
    <property type="project" value="UniProtKB-KW"/>
</dbReference>
<dbReference type="PANTHER" id="PTHR21581">
    <property type="entry name" value="D-ALANYL-D-ALANINE CARBOXYPEPTIDASE"/>
    <property type="match status" value="1"/>
</dbReference>
<dbReference type="InterPro" id="IPR015956">
    <property type="entry name" value="Peniciliin-bd_prot_C_sf"/>
</dbReference>
<sequence length="382" mass="41902">MKLKRFLAVMLAALFLFPFPVSAGQPSVSAHAAILIAADTGRVLYAKNENEQLSMASTTKIMTALLTLEQENLDEYFTVDDKAIQVEGSSMGLQSGDQVSLRALAYGMLLQSGNDAANMAAVHIGGSIEGFTELMNQRAKQIGMENTHFSTPSGLDQDDHYSTAADMAKLAQEALKNADFLEICSSYKAKVEYGNLPYTRWMTNHNRLLKEYQGAIGVKTGFTKKSGRCLVSAAERDGIRLIAVTLKAPNDWQDHKQMLDYGFSVSQLVELPIPELSKATVVGGMSSCVELAAQPIQCNLTQEELARVESEIHLKQFYYAPITSGEVLGSIIYRLDGKQIGETPLTANGAVVQDTTPPDMSFWEKCKAQWQRFCNWVSALFG</sequence>
<keyword evidence="11" id="KW-0961">Cell wall biogenesis/degradation</keyword>
<comment type="caution">
    <text evidence="17">The sequence shown here is derived from an EMBL/GenBank/DDBJ whole genome shotgun (WGS) entry which is preliminary data.</text>
</comment>
<evidence type="ECO:0000256" key="10">
    <source>
        <dbReference type="ARBA" id="ARBA00022984"/>
    </source>
</evidence>
<keyword evidence="9" id="KW-0133">Cell shape</keyword>
<dbReference type="InterPro" id="IPR012338">
    <property type="entry name" value="Beta-lactam/transpept-like"/>
</dbReference>
<gene>
    <name evidence="17" type="ORF">H8Z77_05825</name>
</gene>
<dbReference type="EC" id="3.4.16.4" evidence="4"/>
<dbReference type="Proteomes" id="UP000649151">
    <property type="component" value="Unassembled WGS sequence"/>
</dbReference>
<feature type="chain" id="PRO_5045518278" description="serine-type D-Ala-D-Ala carboxypeptidase" evidence="14">
    <location>
        <begin position="24"/>
        <end position="382"/>
    </location>
</feature>